<dbReference type="InterPro" id="IPR013792">
    <property type="entry name" value="RNA3'P_cycl/enolpyr_Trfase_a/b"/>
</dbReference>
<dbReference type="Gene3D" id="3.65.10.10">
    <property type="entry name" value="Enolpyruvate transferase domain"/>
    <property type="match status" value="2"/>
</dbReference>
<comment type="caution">
    <text evidence="3">The sequence shown here is derived from an EMBL/GenBank/DDBJ whole genome shotgun (WGS) entry which is preliminary data.</text>
</comment>
<dbReference type="SUPFAM" id="SSF55205">
    <property type="entry name" value="EPT/RTPC-like"/>
    <property type="match status" value="1"/>
</dbReference>
<keyword evidence="1" id="KW-0808">Transferase</keyword>
<evidence type="ECO:0000259" key="2">
    <source>
        <dbReference type="Pfam" id="PF00275"/>
    </source>
</evidence>
<sequence>MIIVRRSEVNGSVKAPPSKSHTHRAFFIASLAGGKEQDIQCPYL</sequence>
<dbReference type="Pfam" id="PF00275">
    <property type="entry name" value="EPSP_synthase"/>
    <property type="match status" value="1"/>
</dbReference>
<dbReference type="InterPro" id="IPR036968">
    <property type="entry name" value="Enolpyruvate_Tfrase_sf"/>
</dbReference>
<name>A0A520KL37_9CREN</name>
<evidence type="ECO:0000313" key="4">
    <source>
        <dbReference type="Proteomes" id="UP000316217"/>
    </source>
</evidence>
<dbReference type="GO" id="GO:0016765">
    <property type="term" value="F:transferase activity, transferring alkyl or aryl (other than methyl) groups"/>
    <property type="evidence" value="ECO:0007669"/>
    <property type="project" value="InterPro"/>
</dbReference>
<dbReference type="AlphaFoldDB" id="A0A520KL37"/>
<reference evidence="3 4" key="1">
    <citation type="journal article" date="2019" name="Nat. Microbiol.">
        <title>Wide diversity of methane and short-chain alkane metabolisms in uncultured archaea.</title>
        <authorList>
            <person name="Borrel G."/>
            <person name="Adam P.S."/>
            <person name="McKay L.J."/>
            <person name="Chen L.X."/>
            <person name="Sierra-Garcia I.N."/>
            <person name="Sieber C.M."/>
            <person name="Letourneur Q."/>
            <person name="Ghozlane A."/>
            <person name="Andersen G.L."/>
            <person name="Li W.J."/>
            <person name="Hallam S.J."/>
            <person name="Muyzer G."/>
            <person name="de Oliveira V.M."/>
            <person name="Inskeep W.P."/>
            <person name="Banfield J.F."/>
            <person name="Gribaldo S."/>
        </authorList>
    </citation>
    <scope>NUCLEOTIDE SEQUENCE [LARGE SCALE GENOMIC DNA]</scope>
    <source>
        <strain evidence="3">NM4</strain>
    </source>
</reference>
<accession>A0A520KL37</accession>
<dbReference type="Proteomes" id="UP000316217">
    <property type="component" value="Unassembled WGS sequence"/>
</dbReference>
<proteinExistence type="predicted"/>
<protein>
    <recommendedName>
        <fullName evidence="2">Enolpyruvate transferase domain-containing protein</fullName>
    </recommendedName>
</protein>
<evidence type="ECO:0000313" key="3">
    <source>
        <dbReference type="EMBL" id="RZN61950.1"/>
    </source>
</evidence>
<gene>
    <name evidence="3" type="ORF">EF810_03980</name>
</gene>
<dbReference type="InterPro" id="IPR001986">
    <property type="entry name" value="Enolpyruvate_Tfrase_dom"/>
</dbReference>
<organism evidence="3 4">
    <name type="scientific">Candidatus Methanodesulfokora washburnensis</name>
    <dbReference type="NCBI Taxonomy" id="2478471"/>
    <lineage>
        <taxon>Archaea</taxon>
        <taxon>Thermoproteota</taxon>
        <taxon>Candidatus Korarchaeia</taxon>
        <taxon>Candidatus Korarchaeia incertae sedis</taxon>
        <taxon>Candidatus Methanodesulfokora</taxon>
    </lineage>
</organism>
<feature type="domain" description="Enolpyruvate transferase" evidence="2">
    <location>
        <begin position="6"/>
        <end position="39"/>
    </location>
</feature>
<dbReference type="EMBL" id="RXII01000062">
    <property type="protein sequence ID" value="RZN61950.1"/>
    <property type="molecule type" value="Genomic_DNA"/>
</dbReference>
<evidence type="ECO:0000256" key="1">
    <source>
        <dbReference type="ARBA" id="ARBA00022679"/>
    </source>
</evidence>